<dbReference type="OrthoDB" id="6133115at2759"/>
<reference evidence="3" key="1">
    <citation type="journal article" date="2012" name="Mol. Plant Microbe Interact.">
        <title>A highly conserved effector in Fusarium oxysporum is required for full virulence on Arabidopsis.</title>
        <authorList>
            <person name="Thatcher L.F."/>
            <person name="Gardiner D.M."/>
            <person name="Kazan K."/>
            <person name="Manners J."/>
        </authorList>
    </citation>
    <scope>NUCLEOTIDE SEQUENCE [LARGE SCALE GENOMIC DNA]</scope>
    <source>
        <strain evidence="3">Fo5176</strain>
    </source>
</reference>
<feature type="domain" description="Oxidoreductase acuF-like C2H2 type zinc-finger" evidence="2">
    <location>
        <begin position="279"/>
        <end position="300"/>
    </location>
</feature>
<dbReference type="InterPro" id="IPR058925">
    <property type="entry name" value="zf-C2H2_AcuF"/>
</dbReference>
<feature type="compositionally biased region" description="Polar residues" evidence="1">
    <location>
        <begin position="447"/>
        <end position="457"/>
    </location>
</feature>
<evidence type="ECO:0000256" key="1">
    <source>
        <dbReference type="SAM" id="MobiDB-lite"/>
    </source>
</evidence>
<gene>
    <name evidence="3" type="ORF">FOXB_03457</name>
</gene>
<proteinExistence type="predicted"/>
<dbReference type="AlphaFoldDB" id="F9FAN1"/>
<accession>F9FAN1</accession>
<dbReference type="Pfam" id="PF26082">
    <property type="entry name" value="zf-C2H2_AcuF"/>
    <property type="match status" value="1"/>
</dbReference>
<evidence type="ECO:0000313" key="3">
    <source>
        <dbReference type="EMBL" id="EGU86053.1"/>
    </source>
</evidence>
<dbReference type="PANTHER" id="PTHR35391:SF7">
    <property type="entry name" value="C2H2-TYPE DOMAIN-CONTAINING PROTEIN"/>
    <property type="match status" value="1"/>
</dbReference>
<comment type="caution">
    <text evidence="3">The sequence shown here is derived from an EMBL/GenBank/DDBJ whole genome shotgun (WGS) entry which is preliminary data.</text>
</comment>
<protein>
    <recommendedName>
        <fullName evidence="2">Oxidoreductase acuF-like C2H2 type zinc-finger domain-containing protein</fullName>
    </recommendedName>
</protein>
<feature type="region of interest" description="Disordered" evidence="1">
    <location>
        <begin position="385"/>
        <end position="457"/>
    </location>
</feature>
<feature type="compositionally biased region" description="Polar residues" evidence="1">
    <location>
        <begin position="419"/>
        <end position="432"/>
    </location>
</feature>
<organism evidence="3">
    <name type="scientific">Fusarium oxysporum (strain Fo5176)</name>
    <name type="common">Fusarium vascular wilt</name>
    <dbReference type="NCBI Taxonomy" id="660025"/>
    <lineage>
        <taxon>Eukaryota</taxon>
        <taxon>Fungi</taxon>
        <taxon>Dikarya</taxon>
        <taxon>Ascomycota</taxon>
        <taxon>Pezizomycotina</taxon>
        <taxon>Sordariomycetes</taxon>
        <taxon>Hypocreomycetidae</taxon>
        <taxon>Hypocreales</taxon>
        <taxon>Nectriaceae</taxon>
        <taxon>Fusarium</taxon>
        <taxon>Fusarium oxysporum species complex</taxon>
    </lineage>
</organism>
<dbReference type="STRING" id="660025.F9FAN1"/>
<sequence>MDQRIATAVTQCNNCFGQIVRAPKTLASNSPTFGRDMADQQTRFNVWAGNIGAHRTGLSSLDYRLRDSSHIKDQVLSLLKDLIELIQDAHDILTGNEVPWDQITAGDDEDFEESDDPDTELNQISVDIADVVNCLLRLSVAIRNPAPHDRFIKSHSIDTSHYEIFDIQHVSSKFRTIEPLLAERLGKAISRRRQFFNYRLAHRTKLSQGLTHEGGDAETIASSLPEYLKDVARGGQPLPIDAIGDEGSHSGFSQTSYATSLADLDQCRIPPLPKESSEGPFECPFCYTIIVANTRSSWKERVLQEAPVDGTRETDSLEAILMSTRVSHAGSVTTKDLDALVYLSQKPMDIKQGIPCPICAEMTQSTSQYQRHVGRHQEQLALFALPTVESDEKNEGGSESDSSAESMDMISNQDERGDNNIQPDEPTTSSSMHRTDGITDAPWPRYSPNTRMKNNQNEYFAPRDGIDREVITADIHLHLGRDALVRPGVYEDPETGQEIQGYYIMASRNLTSAMIEDLKADSAQWEQEVRAVPRNRLGQGRYRDSQIHRNRVVFYNGNGRGGYY</sequence>
<name>F9FAN1_FUSOF</name>
<dbReference type="PANTHER" id="PTHR35391">
    <property type="entry name" value="C2H2-TYPE DOMAIN-CONTAINING PROTEIN-RELATED"/>
    <property type="match status" value="1"/>
</dbReference>
<evidence type="ECO:0000259" key="2">
    <source>
        <dbReference type="Pfam" id="PF26082"/>
    </source>
</evidence>
<feature type="compositionally biased region" description="Low complexity" evidence="1">
    <location>
        <begin position="399"/>
        <end position="411"/>
    </location>
</feature>
<dbReference type="EMBL" id="AFQF01001205">
    <property type="protein sequence ID" value="EGU86053.1"/>
    <property type="molecule type" value="Genomic_DNA"/>
</dbReference>